<accession>A0A1G9WZ19</accession>
<name>A0A1G9WZ19_ALLAB</name>
<protein>
    <submittedName>
        <fullName evidence="3">Predicted amidohydrolase</fullName>
    </submittedName>
</protein>
<keyword evidence="3" id="KW-0378">Hydrolase</keyword>
<reference evidence="3 4" key="1">
    <citation type="submission" date="2016-10" db="EMBL/GenBank/DDBJ databases">
        <authorList>
            <person name="de Groot N.N."/>
        </authorList>
    </citation>
    <scope>NUCLEOTIDE SEQUENCE [LARGE SCALE GENOMIC DNA]</scope>
    <source>
        <strain evidence="3 4">DSM 44149</strain>
    </source>
</reference>
<dbReference type="PANTHER" id="PTHR23088:SF27">
    <property type="entry name" value="DEAMINATED GLUTATHIONE AMIDASE"/>
    <property type="match status" value="1"/>
</dbReference>
<dbReference type="EMBL" id="LT629701">
    <property type="protein sequence ID" value="SDM89804.1"/>
    <property type="molecule type" value="Genomic_DNA"/>
</dbReference>
<dbReference type="Gene3D" id="3.60.110.10">
    <property type="entry name" value="Carbon-nitrogen hydrolase"/>
    <property type="match status" value="1"/>
</dbReference>
<dbReference type="InterPro" id="IPR036526">
    <property type="entry name" value="C-N_Hydrolase_sf"/>
</dbReference>
<dbReference type="InterPro" id="IPR001110">
    <property type="entry name" value="UPF0012_CS"/>
</dbReference>
<dbReference type="PROSITE" id="PS01227">
    <property type="entry name" value="UPF0012"/>
    <property type="match status" value="1"/>
</dbReference>
<dbReference type="Proteomes" id="UP000183376">
    <property type="component" value="Chromosome I"/>
</dbReference>
<keyword evidence="4" id="KW-1185">Reference proteome</keyword>
<dbReference type="AlphaFoldDB" id="A0A1G9WZ19"/>
<dbReference type="PROSITE" id="PS50263">
    <property type="entry name" value="CN_HYDROLASE"/>
    <property type="match status" value="1"/>
</dbReference>
<dbReference type="GO" id="GO:0016787">
    <property type="term" value="F:hydrolase activity"/>
    <property type="evidence" value="ECO:0007669"/>
    <property type="project" value="UniProtKB-KW"/>
</dbReference>
<evidence type="ECO:0000313" key="4">
    <source>
        <dbReference type="Proteomes" id="UP000183376"/>
    </source>
</evidence>
<evidence type="ECO:0000313" key="3">
    <source>
        <dbReference type="EMBL" id="SDM89804.1"/>
    </source>
</evidence>
<feature type="domain" description="CN hydrolase" evidence="2">
    <location>
        <begin position="1"/>
        <end position="249"/>
    </location>
</feature>
<evidence type="ECO:0000259" key="2">
    <source>
        <dbReference type="PROSITE" id="PS50263"/>
    </source>
</evidence>
<comment type="similarity">
    <text evidence="1">Belongs to the carbon-nitrogen hydrolase superfamily. NIT1/NIT2 family.</text>
</comment>
<organism evidence="3 4">
    <name type="scientific">Allokutzneria albata</name>
    <name type="common">Kibdelosporangium albatum</name>
    <dbReference type="NCBI Taxonomy" id="211114"/>
    <lineage>
        <taxon>Bacteria</taxon>
        <taxon>Bacillati</taxon>
        <taxon>Actinomycetota</taxon>
        <taxon>Actinomycetes</taxon>
        <taxon>Pseudonocardiales</taxon>
        <taxon>Pseudonocardiaceae</taxon>
        <taxon>Allokutzneria</taxon>
    </lineage>
</organism>
<dbReference type="eggNOG" id="COG0388">
    <property type="taxonomic scope" value="Bacteria"/>
</dbReference>
<dbReference type="CDD" id="cd07581">
    <property type="entry name" value="nitrilase_3"/>
    <property type="match status" value="1"/>
</dbReference>
<proteinExistence type="inferred from homology"/>
<dbReference type="PANTHER" id="PTHR23088">
    <property type="entry name" value="NITRILASE-RELATED"/>
    <property type="match status" value="1"/>
</dbReference>
<dbReference type="InterPro" id="IPR003010">
    <property type="entry name" value="C-N_Hydrolase"/>
</dbReference>
<dbReference type="SUPFAM" id="SSF56317">
    <property type="entry name" value="Carbon-nitrogen hydrolase"/>
    <property type="match status" value="1"/>
</dbReference>
<dbReference type="Pfam" id="PF00795">
    <property type="entry name" value="CN_hydrolase"/>
    <property type="match status" value="1"/>
</dbReference>
<sequence length="262" mass="27468">MRIALCQIVSGPDPAANLELVREQVRRAEGADLVVFPEATMACFGGPKLAEVAEPLDGPWASAVRDIALEAGVTVLAGMFTPEPDGRVRNTLLITGPGGHHGYDKIHLFDAFGFQESATVAPGTEAVTFDVGGTTVGAAVCYDVRFPELFRALADRGAEVIVVTASWGAGPGKREQWELLVRARALDTTSWVVAVGQADPASIGIAQQGTAPTGIGYSLVADPFGRVHATLADEPETRVVLIVPEAVAPARAAIPVLVNRRL</sequence>
<dbReference type="STRING" id="211114.SAMN04489726_3898"/>
<gene>
    <name evidence="3" type="ORF">SAMN04489726_3898</name>
</gene>
<evidence type="ECO:0000256" key="1">
    <source>
        <dbReference type="ARBA" id="ARBA00010613"/>
    </source>
</evidence>